<dbReference type="PANTHER" id="PTHR46796:SF12">
    <property type="entry name" value="HTH-TYPE DNA-BINDING TRANSCRIPTIONAL ACTIVATOR EUTR"/>
    <property type="match status" value="1"/>
</dbReference>
<keyword evidence="1" id="KW-0805">Transcription regulation</keyword>
<name>A0ABS7TPB7_9BACT</name>
<accession>A0ABS7TPB7</accession>
<sequence>MLLKPDRFRRLCRARDLLREVPVDPVTIADIAGEVDLSPFQFIRQFEAVFGRTPHQYRIESRLERARHLLAGGHHSVTEVCMEIGFSSLGSFSALFTRRTGATPSAYQRRLRGLVQVPGALRRQLFPGCFWLMGGLPPGALRSFREA</sequence>
<evidence type="ECO:0000259" key="4">
    <source>
        <dbReference type="PROSITE" id="PS01124"/>
    </source>
</evidence>
<evidence type="ECO:0000313" key="6">
    <source>
        <dbReference type="Proteomes" id="UP001139031"/>
    </source>
</evidence>
<dbReference type="InterPro" id="IPR050204">
    <property type="entry name" value="AraC_XylS_family_regulators"/>
</dbReference>
<organism evidence="5 6">
    <name type="scientific">Nannocystis pusilla</name>
    <dbReference type="NCBI Taxonomy" id="889268"/>
    <lineage>
        <taxon>Bacteria</taxon>
        <taxon>Pseudomonadati</taxon>
        <taxon>Myxococcota</taxon>
        <taxon>Polyangia</taxon>
        <taxon>Nannocystales</taxon>
        <taxon>Nannocystaceae</taxon>
        <taxon>Nannocystis</taxon>
    </lineage>
</organism>
<dbReference type="PRINTS" id="PR00032">
    <property type="entry name" value="HTHARAC"/>
</dbReference>
<dbReference type="InterPro" id="IPR018060">
    <property type="entry name" value="HTH_AraC"/>
</dbReference>
<dbReference type="EMBL" id="JAIRAU010000011">
    <property type="protein sequence ID" value="MBZ5710035.1"/>
    <property type="molecule type" value="Genomic_DNA"/>
</dbReference>
<proteinExistence type="predicted"/>
<dbReference type="PROSITE" id="PS01124">
    <property type="entry name" value="HTH_ARAC_FAMILY_2"/>
    <property type="match status" value="1"/>
</dbReference>
<evidence type="ECO:0000313" key="5">
    <source>
        <dbReference type="EMBL" id="MBZ5710035.1"/>
    </source>
</evidence>
<keyword evidence="3" id="KW-0804">Transcription</keyword>
<evidence type="ECO:0000256" key="2">
    <source>
        <dbReference type="ARBA" id="ARBA00023125"/>
    </source>
</evidence>
<dbReference type="RefSeq" id="WP_224191806.1">
    <property type="nucleotide sequence ID" value="NZ_JAIRAU010000011.1"/>
</dbReference>
<dbReference type="PROSITE" id="PS00041">
    <property type="entry name" value="HTH_ARAC_FAMILY_1"/>
    <property type="match status" value="1"/>
</dbReference>
<dbReference type="InterPro" id="IPR018062">
    <property type="entry name" value="HTH_AraC-typ_CS"/>
</dbReference>
<keyword evidence="6" id="KW-1185">Reference proteome</keyword>
<dbReference type="InterPro" id="IPR009057">
    <property type="entry name" value="Homeodomain-like_sf"/>
</dbReference>
<keyword evidence="2" id="KW-0238">DNA-binding</keyword>
<feature type="domain" description="HTH araC/xylS-type" evidence="4">
    <location>
        <begin position="12"/>
        <end position="110"/>
    </location>
</feature>
<gene>
    <name evidence="5" type="ORF">K7C98_12295</name>
</gene>
<dbReference type="InterPro" id="IPR020449">
    <property type="entry name" value="Tscrpt_reg_AraC-type_HTH"/>
</dbReference>
<evidence type="ECO:0000256" key="3">
    <source>
        <dbReference type="ARBA" id="ARBA00023163"/>
    </source>
</evidence>
<dbReference type="SMART" id="SM00342">
    <property type="entry name" value="HTH_ARAC"/>
    <property type="match status" value="1"/>
</dbReference>
<dbReference type="Proteomes" id="UP001139031">
    <property type="component" value="Unassembled WGS sequence"/>
</dbReference>
<reference evidence="5" key="1">
    <citation type="submission" date="2021-08" db="EMBL/GenBank/DDBJ databases">
        <authorList>
            <person name="Stevens D.C."/>
        </authorList>
    </citation>
    <scope>NUCLEOTIDE SEQUENCE</scope>
    <source>
        <strain evidence="5">DSM 53165</strain>
    </source>
</reference>
<dbReference type="PANTHER" id="PTHR46796">
    <property type="entry name" value="HTH-TYPE TRANSCRIPTIONAL ACTIVATOR RHAS-RELATED"/>
    <property type="match status" value="1"/>
</dbReference>
<dbReference type="Gene3D" id="1.10.10.60">
    <property type="entry name" value="Homeodomain-like"/>
    <property type="match status" value="2"/>
</dbReference>
<dbReference type="SUPFAM" id="SSF46689">
    <property type="entry name" value="Homeodomain-like"/>
    <property type="match status" value="2"/>
</dbReference>
<evidence type="ECO:0000256" key="1">
    <source>
        <dbReference type="ARBA" id="ARBA00023015"/>
    </source>
</evidence>
<protein>
    <submittedName>
        <fullName evidence="5">AraC family transcriptional regulator</fullName>
    </submittedName>
</protein>
<dbReference type="Pfam" id="PF12833">
    <property type="entry name" value="HTH_18"/>
    <property type="match status" value="1"/>
</dbReference>
<comment type="caution">
    <text evidence="5">The sequence shown here is derived from an EMBL/GenBank/DDBJ whole genome shotgun (WGS) entry which is preliminary data.</text>
</comment>